<dbReference type="EMBL" id="LAZR01049971">
    <property type="protein sequence ID" value="KKK88395.1"/>
    <property type="molecule type" value="Genomic_DNA"/>
</dbReference>
<organism evidence="1">
    <name type="scientific">marine sediment metagenome</name>
    <dbReference type="NCBI Taxonomy" id="412755"/>
    <lineage>
        <taxon>unclassified sequences</taxon>
        <taxon>metagenomes</taxon>
        <taxon>ecological metagenomes</taxon>
    </lineage>
</organism>
<name>A0A0F8ZR08_9ZZZZ</name>
<accession>A0A0F8ZR08</accession>
<proteinExistence type="predicted"/>
<reference evidence="1" key="1">
    <citation type="journal article" date="2015" name="Nature">
        <title>Complex archaea that bridge the gap between prokaryotes and eukaryotes.</title>
        <authorList>
            <person name="Spang A."/>
            <person name="Saw J.H."/>
            <person name="Jorgensen S.L."/>
            <person name="Zaremba-Niedzwiedzka K."/>
            <person name="Martijn J."/>
            <person name="Lind A.E."/>
            <person name="van Eijk R."/>
            <person name="Schleper C."/>
            <person name="Guy L."/>
            <person name="Ettema T.J."/>
        </authorList>
    </citation>
    <scope>NUCLEOTIDE SEQUENCE</scope>
</reference>
<gene>
    <name evidence="1" type="ORF">LCGC14_2743610</name>
</gene>
<protein>
    <submittedName>
        <fullName evidence="1">Uncharacterized protein</fullName>
    </submittedName>
</protein>
<evidence type="ECO:0000313" key="1">
    <source>
        <dbReference type="EMBL" id="KKK88395.1"/>
    </source>
</evidence>
<dbReference type="AlphaFoldDB" id="A0A0F8ZR08"/>
<sequence>MQHLHITSTKPHKKFTISKLQRKILRELNNGQYLKRNYTRWILVNPKVSWGHGVYKSESVSSISVDSLFQKGLLRDLVTADMSDLEIEMQTALGSIPKLKAFTINKEAIKTLGLCL</sequence>
<comment type="caution">
    <text evidence="1">The sequence shown here is derived from an EMBL/GenBank/DDBJ whole genome shotgun (WGS) entry which is preliminary data.</text>
</comment>